<evidence type="ECO:0000313" key="1">
    <source>
        <dbReference type="EMBL" id="CDR96286.1"/>
    </source>
</evidence>
<sequence length="817" mass="92062">MPMSAGVESYEAGAIPSTASVSQTLDIVAGLLRSYGRIDGYISQLRLPEAARLLGVCYTDQVSLCRDGEVEEEIQVCCASLRDKCLSEVFHLSAVSNSEYVRVELERYNFRRRLSEFESGSADGADCSALFQQLLEDAESDADGIVEEAERVLHALKWAWYRRYEMLVKLVLFVARRWLSFSEDDSADGNRQSVTLHQEEFHIYYHELDECLVLLNMSETYVRLVERCAFRYVTPVIRMPRDSGCAEEDSIDYVHNKCLGAAFTSKEDATIAIEGYSSTSKMLAGVVARIKSVESVLRKLLRLSEECEWSSGVAQKDSARQVDYLTVELSSFKCMSEVHIRVLTAELVCRLVESIYPCWELEGFGFEDLLHSFRGLCDALRYAELMRDDASCRFIDRFFKCVFDSWEGHVLAFARFCGRSQNDESIMQAATLSKADIRRGMFVRRADKTSVITLLGGLLDADFRGVDISEAFASFDWANKMETCYVSNHVYTLAALLFVLAAKPLAILRQGFDLLGSGIVSQCVISSCVCRYSEMVSSVITTYVLMTQDSFKQCVLSVAKSVGKDEDAKNIGDLRVPLTMFFMFMSNVSFMSSTCLVLPYFAQEMEARVQFGPDPTSGERCRALVSDLVKRHFHTCGLHIHLLKVQDYLLTQVTAFLQQVLQKLLSRVLNAINEVSEGFGEDALQLFALSSSLCESILPSTLRLTTLCLILDLYFTTVPDLFLDYLDLLNYQPSDSMLAIITTFIVRLEGSLSSYVLDLNKDHGDFVYFEKFTAFAGVFRQDFSGVENANSTFNQRDLNRLFKLCKFIQGRSGVRLS</sequence>
<name>A0A061D6I1_BABBI</name>
<keyword evidence="2" id="KW-1185">Reference proteome</keyword>
<dbReference type="EMBL" id="LK391709">
    <property type="protein sequence ID" value="CDR96286.1"/>
    <property type="molecule type" value="Genomic_DNA"/>
</dbReference>
<dbReference type="GeneID" id="24564827"/>
<dbReference type="KEGG" id="bbig:BBBOND_0301900"/>
<reference evidence="2" key="1">
    <citation type="journal article" date="2014" name="Nucleic Acids Res.">
        <title>The evolutionary dynamics of variant antigen genes in Babesia reveal a history of genomic innovation underlying host-parasite interaction.</title>
        <authorList>
            <person name="Jackson A.P."/>
            <person name="Otto T.D."/>
            <person name="Darby A."/>
            <person name="Ramaprasad A."/>
            <person name="Xia D."/>
            <person name="Echaide I.E."/>
            <person name="Farber M."/>
            <person name="Gahlot S."/>
            <person name="Gamble J."/>
            <person name="Gupta D."/>
            <person name="Gupta Y."/>
            <person name="Jackson L."/>
            <person name="Malandrin L."/>
            <person name="Malas T.B."/>
            <person name="Moussa E."/>
            <person name="Nair M."/>
            <person name="Reid A.J."/>
            <person name="Sanders M."/>
            <person name="Sharma J."/>
            <person name="Tracey A."/>
            <person name="Quail M.A."/>
            <person name="Weir W."/>
            <person name="Wastling J.M."/>
            <person name="Hall N."/>
            <person name="Willadsen P."/>
            <person name="Lingelbach K."/>
            <person name="Shiels B."/>
            <person name="Tait A."/>
            <person name="Berriman M."/>
            <person name="Allred D.R."/>
            <person name="Pain A."/>
        </authorList>
    </citation>
    <scope>NUCLEOTIDE SEQUENCE [LARGE SCALE GENOMIC DNA]</scope>
    <source>
        <strain evidence="2">Bond</strain>
    </source>
</reference>
<dbReference type="OMA" id="LVYNCII"/>
<dbReference type="RefSeq" id="XP_012768472.1">
    <property type="nucleotide sequence ID" value="XM_012913018.1"/>
</dbReference>
<dbReference type="VEuPathDB" id="PiroplasmaDB:BBBOND_0301900"/>
<gene>
    <name evidence="1" type="ORF">BBBOND_0301900</name>
</gene>
<dbReference type="AlphaFoldDB" id="A0A061D6I1"/>
<evidence type="ECO:0000313" key="2">
    <source>
        <dbReference type="Proteomes" id="UP000033188"/>
    </source>
</evidence>
<organism evidence="1 2">
    <name type="scientific">Babesia bigemina</name>
    <dbReference type="NCBI Taxonomy" id="5866"/>
    <lineage>
        <taxon>Eukaryota</taxon>
        <taxon>Sar</taxon>
        <taxon>Alveolata</taxon>
        <taxon>Apicomplexa</taxon>
        <taxon>Aconoidasida</taxon>
        <taxon>Piroplasmida</taxon>
        <taxon>Babesiidae</taxon>
        <taxon>Babesia</taxon>
    </lineage>
</organism>
<dbReference type="Proteomes" id="UP000033188">
    <property type="component" value="Chromosome 3"/>
</dbReference>
<proteinExistence type="predicted"/>
<dbReference type="OrthoDB" id="360884at2759"/>
<accession>A0A061D6I1</accession>
<protein>
    <submittedName>
        <fullName evidence="1">Uncharacterized protein</fullName>
    </submittedName>
</protein>